<accession>A0ABS3KTI7</accession>
<dbReference type="PANTHER" id="PTHR43792">
    <property type="entry name" value="GNAT FAMILY, PUTATIVE (AFU_ORTHOLOGUE AFUA_3G00765)-RELATED-RELATED"/>
    <property type="match status" value="1"/>
</dbReference>
<keyword evidence="3" id="KW-1185">Reference proteome</keyword>
<dbReference type="Proteomes" id="UP001518989">
    <property type="component" value="Unassembled WGS sequence"/>
</dbReference>
<dbReference type="Gene3D" id="3.40.630.30">
    <property type="match status" value="1"/>
</dbReference>
<protein>
    <submittedName>
        <fullName evidence="2">GNAT family N-acetyltransferase</fullName>
    </submittedName>
</protein>
<comment type="caution">
    <text evidence="2">The sequence shown here is derived from an EMBL/GenBank/DDBJ whole genome shotgun (WGS) entry which is preliminary data.</text>
</comment>
<dbReference type="EMBL" id="JACTNG010000010">
    <property type="protein sequence ID" value="MBO1080785.1"/>
    <property type="molecule type" value="Genomic_DNA"/>
</dbReference>
<dbReference type="SUPFAM" id="SSF55729">
    <property type="entry name" value="Acyl-CoA N-acyltransferases (Nat)"/>
    <property type="match status" value="1"/>
</dbReference>
<sequence>MRRTDVVVLALRPTSRTGSNTALSPGNPVDFPARVESPHTVRTQRLLLRPVGPEHLDDLVALKADEAAFGLMLGGIRTPEQTDAELRADIAFWQARGFGTWAVHEGVEDAFIGIVGLMERPDGRGIALRFALWPQVRGRGYAREAARAALEFGHAAGLPRIVAIARETNVASRGVLGDLGMTLAERYDHQGHAMLMFESLRG</sequence>
<dbReference type="PROSITE" id="PS51186">
    <property type="entry name" value="GNAT"/>
    <property type="match status" value="1"/>
</dbReference>
<gene>
    <name evidence="2" type="ORF">IAI61_17210</name>
</gene>
<evidence type="ECO:0000313" key="2">
    <source>
        <dbReference type="EMBL" id="MBO1080785.1"/>
    </source>
</evidence>
<feature type="domain" description="N-acetyltransferase" evidence="1">
    <location>
        <begin position="46"/>
        <end position="201"/>
    </location>
</feature>
<name>A0ABS3KTI7_9PROT</name>
<evidence type="ECO:0000259" key="1">
    <source>
        <dbReference type="PROSITE" id="PS51186"/>
    </source>
</evidence>
<dbReference type="InterPro" id="IPR016181">
    <property type="entry name" value="Acyl_CoA_acyltransferase"/>
</dbReference>
<evidence type="ECO:0000313" key="3">
    <source>
        <dbReference type="Proteomes" id="UP001518989"/>
    </source>
</evidence>
<reference evidence="2 3" key="1">
    <citation type="submission" date="2020-09" db="EMBL/GenBank/DDBJ databases">
        <title>Roseomonas.</title>
        <authorList>
            <person name="Zhu W."/>
        </authorList>
    </citation>
    <scope>NUCLEOTIDE SEQUENCE [LARGE SCALE GENOMIC DNA]</scope>
    <source>
        <strain evidence="2 3">573</strain>
    </source>
</reference>
<dbReference type="PANTHER" id="PTHR43792:SF1">
    <property type="entry name" value="N-ACETYLTRANSFERASE DOMAIN-CONTAINING PROTEIN"/>
    <property type="match status" value="1"/>
</dbReference>
<dbReference type="InterPro" id="IPR051531">
    <property type="entry name" value="N-acetyltransferase"/>
</dbReference>
<dbReference type="InterPro" id="IPR000182">
    <property type="entry name" value="GNAT_dom"/>
</dbReference>
<dbReference type="Pfam" id="PF13302">
    <property type="entry name" value="Acetyltransf_3"/>
    <property type="match status" value="1"/>
</dbReference>
<organism evidence="2 3">
    <name type="scientific">Roseomonas haemaphysalidis</name>
    <dbReference type="NCBI Taxonomy" id="2768162"/>
    <lineage>
        <taxon>Bacteria</taxon>
        <taxon>Pseudomonadati</taxon>
        <taxon>Pseudomonadota</taxon>
        <taxon>Alphaproteobacteria</taxon>
        <taxon>Acetobacterales</taxon>
        <taxon>Roseomonadaceae</taxon>
        <taxon>Roseomonas</taxon>
    </lineage>
</organism>
<proteinExistence type="predicted"/>